<comment type="similarity">
    <text evidence="2">Belongs to the archaeal/bacterial/fungal opsin family.</text>
</comment>
<evidence type="ECO:0000256" key="6">
    <source>
        <dbReference type="SAM" id="Phobius"/>
    </source>
</evidence>
<evidence type="ECO:0000256" key="5">
    <source>
        <dbReference type="ARBA" id="ARBA00023136"/>
    </source>
</evidence>
<feature type="transmembrane region" description="Helical" evidence="6">
    <location>
        <begin position="177"/>
        <end position="198"/>
    </location>
</feature>
<feature type="transmembrane region" description="Helical" evidence="6">
    <location>
        <begin position="122"/>
        <end position="139"/>
    </location>
</feature>
<protein>
    <submittedName>
        <fullName evidence="7">Uncharacterized protein</fullName>
    </submittedName>
</protein>
<feature type="transmembrane region" description="Helical" evidence="6">
    <location>
        <begin position="85"/>
        <end position="101"/>
    </location>
</feature>
<dbReference type="AlphaFoldDB" id="A0A6C0BVZ9"/>
<feature type="transmembrane region" description="Helical" evidence="6">
    <location>
        <begin position="12"/>
        <end position="35"/>
    </location>
</feature>
<dbReference type="Gene3D" id="1.20.1070.10">
    <property type="entry name" value="Rhodopsin 7-helix transmembrane proteins"/>
    <property type="match status" value="1"/>
</dbReference>
<evidence type="ECO:0000256" key="3">
    <source>
        <dbReference type="ARBA" id="ARBA00022692"/>
    </source>
</evidence>
<evidence type="ECO:0000256" key="1">
    <source>
        <dbReference type="ARBA" id="ARBA00004141"/>
    </source>
</evidence>
<keyword evidence="5 6" id="KW-0472">Membrane</keyword>
<organism evidence="7">
    <name type="scientific">viral metagenome</name>
    <dbReference type="NCBI Taxonomy" id="1070528"/>
    <lineage>
        <taxon>unclassified sequences</taxon>
        <taxon>metagenomes</taxon>
        <taxon>organismal metagenomes</taxon>
    </lineage>
</organism>
<accession>A0A6C0BVZ9</accession>
<dbReference type="InterPro" id="IPR001425">
    <property type="entry name" value="Arc/bac/fun_rhodopsins"/>
</dbReference>
<dbReference type="GO" id="GO:0016020">
    <property type="term" value="C:membrane"/>
    <property type="evidence" value="ECO:0007669"/>
    <property type="project" value="UniProtKB-SubCell"/>
</dbReference>
<comment type="subcellular location">
    <subcellularLocation>
        <location evidence="1">Membrane</location>
        <topology evidence="1">Multi-pass membrane protein</topology>
    </subcellularLocation>
</comment>
<feature type="transmembrane region" description="Helical" evidence="6">
    <location>
        <begin position="145"/>
        <end position="165"/>
    </location>
</feature>
<feature type="transmembrane region" description="Helical" evidence="6">
    <location>
        <begin position="47"/>
        <end position="65"/>
    </location>
</feature>
<dbReference type="EMBL" id="MN739255">
    <property type="protein sequence ID" value="QHS95709.1"/>
    <property type="molecule type" value="Genomic_DNA"/>
</dbReference>
<evidence type="ECO:0000256" key="4">
    <source>
        <dbReference type="ARBA" id="ARBA00022989"/>
    </source>
</evidence>
<keyword evidence="3 6" id="KW-0812">Transmembrane</keyword>
<dbReference type="Pfam" id="PF01036">
    <property type="entry name" value="Bac_rhodopsin"/>
    <property type="match status" value="1"/>
</dbReference>
<evidence type="ECO:0000313" key="7">
    <source>
        <dbReference type="EMBL" id="QHS95709.1"/>
    </source>
</evidence>
<feature type="transmembrane region" description="Helical" evidence="6">
    <location>
        <begin position="204"/>
        <end position="223"/>
    </location>
</feature>
<proteinExistence type="inferred from homology"/>
<evidence type="ECO:0000256" key="2">
    <source>
        <dbReference type="ARBA" id="ARBA00008130"/>
    </source>
</evidence>
<sequence length="227" mass="26353">MGLVENPKKLFFTTLVISVVIQIVTGIIEMGALYVDVPKEQNILRQVLAMELGVQSIEAVFYGWLVANFNNVSNVTPKRYLDWSITTPTMLFSLIVYLIYLEHKNIAHELSLFGIFKTNFNSISYILVLNWVMLVMGYLGEMQIIPTLTGVALGFVPFLMYFYEIYQKYVGESGSKLFWYFFIFWSLYGVVAVFPYYIKNAFYNVLDLFSKNFFGLFISYLILTKIY</sequence>
<keyword evidence="4 6" id="KW-1133">Transmembrane helix</keyword>
<dbReference type="SUPFAM" id="SSF81321">
    <property type="entry name" value="Family A G protein-coupled receptor-like"/>
    <property type="match status" value="1"/>
</dbReference>
<name>A0A6C0BVZ9_9ZZZZ</name>
<reference evidence="7" key="1">
    <citation type="journal article" date="2020" name="Nature">
        <title>Giant virus diversity and host interactions through global metagenomics.</title>
        <authorList>
            <person name="Schulz F."/>
            <person name="Roux S."/>
            <person name="Paez-Espino D."/>
            <person name="Jungbluth S."/>
            <person name="Walsh D.A."/>
            <person name="Denef V.J."/>
            <person name="McMahon K.D."/>
            <person name="Konstantinidis K.T."/>
            <person name="Eloe-Fadrosh E.A."/>
            <person name="Kyrpides N.C."/>
            <person name="Woyke T."/>
        </authorList>
    </citation>
    <scope>NUCLEOTIDE SEQUENCE</scope>
    <source>
        <strain evidence="7">GVMAG-M-3300018868-6</strain>
    </source>
</reference>